<feature type="compositionally biased region" description="Basic and acidic residues" evidence="1">
    <location>
        <begin position="1"/>
        <end position="15"/>
    </location>
</feature>
<feature type="compositionally biased region" description="Pro residues" evidence="1">
    <location>
        <begin position="231"/>
        <end position="242"/>
    </location>
</feature>
<keyword evidence="3" id="KW-1185">Reference proteome</keyword>
<dbReference type="Proteomes" id="UP001055712">
    <property type="component" value="Unassembled WGS sequence"/>
</dbReference>
<name>A0A9D4YW56_CHLVU</name>
<sequence>MGRGLERRHPLDGPRRHSPPRYLDLPPRGMGGPPPGDFGDRRGRPPPLFADRRSPPHGPPPGLMPRREMMIPSVRVTFKNPLQRPEDDPNNIPITVRGSGGGSSGGRHAKAVSPLELMRPQERMRSPPRRALSPPRHALSPPRRALSPPRRRSPPRRFSPPRRALSPPRGRPMSPPRRAMSPPRGMPPPFLDRLPPPGRGRSPPLPMRGGMLPPPGYGRRRSLSPPMYARGPPPGMMGPPPGLRLRSRSPPRMVRPLSPPRGRRPLSPPRYDGRRPGSPGLGGGPMLLMERERGPRLEPRMERDREPVGYLPSRGGYPDPMDMLPSRKGGLPPPEPLDRRPPPLAGRSGGRDQPVRGSSGGGAANGSRRQQQAGGSQQHSAAGSPGPTPSPGQVRSLRVAVLDQGELAGLARDSDTPCFFYEDPQGKVQGPHSVVQFEKWMSFLSAATSEEHQLAYEQFRSVSVWRKGMGVRVRLTQLLDALPPK</sequence>
<dbReference type="AlphaFoldDB" id="A0A9D4YW56"/>
<proteinExistence type="predicted"/>
<evidence type="ECO:0000313" key="2">
    <source>
        <dbReference type="EMBL" id="KAI3429576.1"/>
    </source>
</evidence>
<dbReference type="SUPFAM" id="SSF55277">
    <property type="entry name" value="GYF domain"/>
    <property type="match status" value="1"/>
</dbReference>
<feature type="compositionally biased region" description="Pro residues" evidence="1">
    <location>
        <begin position="184"/>
        <end position="216"/>
    </location>
</feature>
<dbReference type="Gene3D" id="3.30.1490.40">
    <property type="match status" value="1"/>
</dbReference>
<accession>A0A9D4YW56</accession>
<feature type="compositionally biased region" description="Low complexity" evidence="1">
    <location>
        <begin position="129"/>
        <end position="148"/>
    </location>
</feature>
<dbReference type="InterPro" id="IPR035445">
    <property type="entry name" value="GYF-like_dom_sf"/>
</dbReference>
<evidence type="ECO:0000256" key="1">
    <source>
        <dbReference type="SAM" id="MobiDB-lite"/>
    </source>
</evidence>
<evidence type="ECO:0000313" key="3">
    <source>
        <dbReference type="Proteomes" id="UP001055712"/>
    </source>
</evidence>
<dbReference type="EMBL" id="SIDB01000008">
    <property type="protein sequence ID" value="KAI3429576.1"/>
    <property type="molecule type" value="Genomic_DNA"/>
</dbReference>
<gene>
    <name evidence="2" type="ORF">D9Q98_005663</name>
</gene>
<feature type="region of interest" description="Disordered" evidence="1">
    <location>
        <begin position="1"/>
        <end position="396"/>
    </location>
</feature>
<organism evidence="2 3">
    <name type="scientific">Chlorella vulgaris</name>
    <name type="common">Green alga</name>
    <dbReference type="NCBI Taxonomy" id="3077"/>
    <lineage>
        <taxon>Eukaryota</taxon>
        <taxon>Viridiplantae</taxon>
        <taxon>Chlorophyta</taxon>
        <taxon>core chlorophytes</taxon>
        <taxon>Trebouxiophyceae</taxon>
        <taxon>Chlorellales</taxon>
        <taxon>Chlorellaceae</taxon>
        <taxon>Chlorella clade</taxon>
        <taxon>Chlorella</taxon>
    </lineage>
</organism>
<reference evidence="2" key="1">
    <citation type="journal article" date="2019" name="Plant J.">
        <title>Chlorella vulgaris genome assembly and annotation reveals the molecular basis for metabolic acclimation to high light conditions.</title>
        <authorList>
            <person name="Cecchin M."/>
            <person name="Marcolungo L."/>
            <person name="Rossato M."/>
            <person name="Girolomoni L."/>
            <person name="Cosentino E."/>
            <person name="Cuine S."/>
            <person name="Li-Beisson Y."/>
            <person name="Delledonne M."/>
            <person name="Ballottari M."/>
        </authorList>
    </citation>
    <scope>NUCLEOTIDE SEQUENCE</scope>
    <source>
        <strain evidence="2">211/11P</strain>
    </source>
</reference>
<reference evidence="2" key="2">
    <citation type="submission" date="2020-11" db="EMBL/GenBank/DDBJ databases">
        <authorList>
            <person name="Cecchin M."/>
            <person name="Marcolungo L."/>
            <person name="Rossato M."/>
            <person name="Girolomoni L."/>
            <person name="Cosentino E."/>
            <person name="Cuine S."/>
            <person name="Li-Beisson Y."/>
            <person name="Delledonne M."/>
            <person name="Ballottari M."/>
        </authorList>
    </citation>
    <scope>NUCLEOTIDE SEQUENCE</scope>
    <source>
        <strain evidence="2">211/11P</strain>
        <tissue evidence="2">Whole cell</tissue>
    </source>
</reference>
<dbReference type="OrthoDB" id="10598356at2759"/>
<feature type="compositionally biased region" description="Low complexity" evidence="1">
    <location>
        <begin position="365"/>
        <end position="385"/>
    </location>
</feature>
<protein>
    <submittedName>
        <fullName evidence="2">Uncharacterized protein</fullName>
    </submittedName>
</protein>
<feature type="compositionally biased region" description="Basic and acidic residues" evidence="1">
    <location>
        <begin position="289"/>
        <end position="307"/>
    </location>
</feature>
<comment type="caution">
    <text evidence="2">The sequence shown here is derived from an EMBL/GenBank/DDBJ whole genome shotgun (WGS) entry which is preliminary data.</text>
</comment>